<dbReference type="EMBL" id="CP031093">
    <property type="protein sequence ID" value="QCF25414.1"/>
    <property type="molecule type" value="Genomic_DNA"/>
</dbReference>
<dbReference type="Proteomes" id="UP000298049">
    <property type="component" value="Chromosome"/>
</dbReference>
<evidence type="ECO:0000313" key="1">
    <source>
        <dbReference type="EMBL" id="QCF25414.1"/>
    </source>
</evidence>
<reference evidence="1 2" key="1">
    <citation type="submission" date="2018-07" db="EMBL/GenBank/DDBJ databases">
        <title>Marsedoiliclastica nanhaica gen. nov. sp. nov., a novel marine hydrocarbonoclastic bacterium isolated from an in-situ enriched hydrocarbon-degrading consortium in deep-sea sediment.</title>
        <authorList>
            <person name="Dong C."/>
            <person name="Ma T."/>
            <person name="Liu R."/>
            <person name="Shao Z."/>
        </authorList>
    </citation>
    <scope>NUCLEOTIDE SEQUENCE [LARGE SCALE GENOMIC DNA]</scope>
    <source>
        <strain evidence="2">soil36-7</strain>
    </source>
</reference>
<evidence type="ECO:0000313" key="2">
    <source>
        <dbReference type="Proteomes" id="UP000298049"/>
    </source>
</evidence>
<sequence length="344" mass="39241">MCTYGYSPDSLFVRHRFRTPAVRHLAWLVRSEPLLTHYQGKDNVSGATAWPGSVDETLLELDRNPEALLAHLQSRPSRRLGLYFEQLYGFALTALLGQRILAQNLPIRVGGRTLGELDFLVADPATGRIVHHEIAVKYYMGWPDLNADVNSVNRDRAEEPRVDGKPLGWYGPDTRDQLSAKLRRLREHQLPLWRSEAGRACLRSEGLPEIETSHLGLYGYLFRHYQATTPPLPDEITIPAPEHTWRKADEFQCSAADTPRIRIRKPDWLGPLQLADDFRPDPSEPGAIAEESQQRPVLVATMDRTEQGFWLERAREFVVPNSWCRTIRTPEPDGAARTYHQSRP</sequence>
<dbReference type="InterPro" id="IPR015003">
    <property type="entry name" value="DUF1853"/>
</dbReference>
<gene>
    <name evidence="1" type="ORF">soil367_05425</name>
</gene>
<organism evidence="1 2">
    <name type="scientific">Hydrocarboniclastica marina</name>
    <dbReference type="NCBI Taxonomy" id="2259620"/>
    <lineage>
        <taxon>Bacteria</taxon>
        <taxon>Pseudomonadati</taxon>
        <taxon>Pseudomonadota</taxon>
        <taxon>Gammaproteobacteria</taxon>
        <taxon>Alteromonadales</taxon>
        <taxon>Alteromonadaceae</taxon>
        <taxon>Hydrocarboniclastica</taxon>
    </lineage>
</organism>
<dbReference type="OrthoDB" id="378654at2"/>
<keyword evidence="2" id="KW-1185">Reference proteome</keyword>
<accession>A0A4P7XG47</accession>
<protein>
    <submittedName>
        <fullName evidence="1">DUF1853 family protein</fullName>
    </submittedName>
</protein>
<dbReference type="KEGG" id="hmi:soil367_05425"/>
<proteinExistence type="predicted"/>
<name>A0A4P7XG47_9ALTE</name>
<dbReference type="AlphaFoldDB" id="A0A4P7XG47"/>
<dbReference type="Pfam" id="PF08907">
    <property type="entry name" value="DUF1853"/>
    <property type="match status" value="1"/>
</dbReference>